<evidence type="ECO:0000259" key="4">
    <source>
        <dbReference type="PROSITE" id="PS01124"/>
    </source>
</evidence>
<dbReference type="Pfam" id="PF12833">
    <property type="entry name" value="HTH_18"/>
    <property type="match status" value="1"/>
</dbReference>
<evidence type="ECO:0000313" key="6">
    <source>
        <dbReference type="Proteomes" id="UP001501410"/>
    </source>
</evidence>
<organism evidence="5 6">
    <name type="scientific">Rurimicrobium arvi</name>
    <dbReference type="NCBI Taxonomy" id="2049916"/>
    <lineage>
        <taxon>Bacteria</taxon>
        <taxon>Pseudomonadati</taxon>
        <taxon>Bacteroidota</taxon>
        <taxon>Chitinophagia</taxon>
        <taxon>Chitinophagales</taxon>
        <taxon>Chitinophagaceae</taxon>
        <taxon>Rurimicrobium</taxon>
    </lineage>
</organism>
<keyword evidence="6" id="KW-1185">Reference proteome</keyword>
<accession>A0ABP8N0G9</accession>
<comment type="caution">
    <text evidence="5">The sequence shown here is derived from an EMBL/GenBank/DDBJ whole genome shotgun (WGS) entry which is preliminary data.</text>
</comment>
<protein>
    <recommendedName>
        <fullName evidence="4">HTH araC/xylS-type domain-containing protein</fullName>
    </recommendedName>
</protein>
<dbReference type="PROSITE" id="PS01124">
    <property type="entry name" value="HTH_ARAC_FAMILY_2"/>
    <property type="match status" value="1"/>
</dbReference>
<dbReference type="SUPFAM" id="SSF46689">
    <property type="entry name" value="Homeodomain-like"/>
    <property type="match status" value="1"/>
</dbReference>
<dbReference type="RefSeq" id="WP_344827557.1">
    <property type="nucleotide sequence ID" value="NZ_BAABEZ010000024.1"/>
</dbReference>
<dbReference type="PANTHER" id="PTHR46796">
    <property type="entry name" value="HTH-TYPE TRANSCRIPTIONAL ACTIVATOR RHAS-RELATED"/>
    <property type="match status" value="1"/>
</dbReference>
<evidence type="ECO:0000256" key="3">
    <source>
        <dbReference type="ARBA" id="ARBA00023163"/>
    </source>
</evidence>
<dbReference type="SMART" id="SM00342">
    <property type="entry name" value="HTH_ARAC"/>
    <property type="match status" value="1"/>
</dbReference>
<reference evidence="6" key="1">
    <citation type="journal article" date="2019" name="Int. J. Syst. Evol. Microbiol.">
        <title>The Global Catalogue of Microorganisms (GCM) 10K type strain sequencing project: providing services to taxonomists for standard genome sequencing and annotation.</title>
        <authorList>
            <consortium name="The Broad Institute Genomics Platform"/>
            <consortium name="The Broad Institute Genome Sequencing Center for Infectious Disease"/>
            <person name="Wu L."/>
            <person name="Ma J."/>
        </authorList>
    </citation>
    <scope>NUCLEOTIDE SEQUENCE [LARGE SCALE GENOMIC DNA]</scope>
    <source>
        <strain evidence="6">JCM 31921</strain>
    </source>
</reference>
<dbReference type="EMBL" id="BAABEZ010000024">
    <property type="protein sequence ID" value="GAA4457565.1"/>
    <property type="molecule type" value="Genomic_DNA"/>
</dbReference>
<name>A0ABP8N0G9_9BACT</name>
<dbReference type="InterPro" id="IPR018060">
    <property type="entry name" value="HTH_AraC"/>
</dbReference>
<dbReference type="InterPro" id="IPR050204">
    <property type="entry name" value="AraC_XylS_family_regulators"/>
</dbReference>
<dbReference type="PANTHER" id="PTHR46796:SF6">
    <property type="entry name" value="ARAC SUBFAMILY"/>
    <property type="match status" value="1"/>
</dbReference>
<evidence type="ECO:0000256" key="2">
    <source>
        <dbReference type="ARBA" id="ARBA00023125"/>
    </source>
</evidence>
<dbReference type="InterPro" id="IPR009057">
    <property type="entry name" value="Homeodomain-like_sf"/>
</dbReference>
<feature type="domain" description="HTH araC/xylS-type" evidence="4">
    <location>
        <begin position="160"/>
        <end position="260"/>
    </location>
</feature>
<keyword evidence="1" id="KW-0805">Transcription regulation</keyword>
<proteinExistence type="predicted"/>
<dbReference type="Proteomes" id="UP001501410">
    <property type="component" value="Unassembled WGS sequence"/>
</dbReference>
<sequence>MFTLRNNSVAALKLPLFNSPGYTHGLHITQDIRVFIFTHSPQYFEIDFVQQQSEGMRLFIVPPAHAYRLHISGSQTFACLDIPGKVLSSDDWNKVFTIKYRPQKSLPVRAGHTDVLHALLPDNCACLEYSCNELMRVMSDQLDTDSWSSAYYGAYHTHALRLLHFLENTDLRLDNCTVEHVATLMEASPRLLHRICMSVFGVPAKVVLKHHMLMKAMRLFGHHRLSVTAISGRLGFSTVAAFDKYVKRLTGQTPSYLRDCILRNGNF</sequence>
<keyword evidence="3" id="KW-0804">Transcription</keyword>
<evidence type="ECO:0000313" key="5">
    <source>
        <dbReference type="EMBL" id="GAA4457565.1"/>
    </source>
</evidence>
<keyword evidence="2" id="KW-0238">DNA-binding</keyword>
<dbReference type="Gene3D" id="1.10.10.60">
    <property type="entry name" value="Homeodomain-like"/>
    <property type="match status" value="1"/>
</dbReference>
<gene>
    <name evidence="5" type="ORF">GCM10023092_24460</name>
</gene>
<evidence type="ECO:0000256" key="1">
    <source>
        <dbReference type="ARBA" id="ARBA00023015"/>
    </source>
</evidence>